<comment type="caution">
    <text evidence="2">The sequence shown here is derived from an EMBL/GenBank/DDBJ whole genome shotgun (WGS) entry which is preliminary data.</text>
</comment>
<dbReference type="EMBL" id="JSVA01000003">
    <property type="protein sequence ID" value="KOF04265.1"/>
    <property type="molecule type" value="Genomic_DNA"/>
</dbReference>
<name>A0A0L8APW1_9BACT</name>
<dbReference type="RefSeq" id="WP_053221968.1">
    <property type="nucleotide sequence ID" value="NZ_JSVA01000003.1"/>
</dbReference>
<sequence>MSRRQASIIKYVGDAYSNESIAIGLIGLSDTNICYFKTSPRKINVAKRLNKNASQLIDFTLNQFRSKLELDTRNSIPYSAIQGEKEFLLKLHHYYNGLIQFSEPIKFSQESNFEELFIKHVDNQIIGPLDENKLTKETNYKSVIKKQLHLPLKDKIDVEYIIEKGALNSLYFDFPIDAIGVNGRIYTAKALDLNQYSKRSAELQKQIAEYESLIERLKIFSNIRGLDDSSNEFYLIIEPYRGESSSVAELYNLLSSEKLPSIQVILPNQIESSFNNKVISNNATKFSDFLEV</sequence>
<keyword evidence="3" id="KW-1185">Reference proteome</keyword>
<dbReference type="OrthoDB" id="1466785at2"/>
<organism evidence="2 3">
    <name type="scientific">Roseivirga seohaensis subsp. aquiponti</name>
    <dbReference type="NCBI Taxonomy" id="1566026"/>
    <lineage>
        <taxon>Bacteria</taxon>
        <taxon>Pseudomonadati</taxon>
        <taxon>Bacteroidota</taxon>
        <taxon>Cytophagia</taxon>
        <taxon>Cytophagales</taxon>
        <taxon>Roseivirgaceae</taxon>
        <taxon>Roseivirga</taxon>
    </lineage>
</organism>
<dbReference type="PATRIC" id="fig|1566026.4.peg.2040"/>
<evidence type="ECO:0000313" key="3">
    <source>
        <dbReference type="Proteomes" id="UP000036908"/>
    </source>
</evidence>
<accession>A0A0L8APW1</accession>
<gene>
    <name evidence="2" type="ORF">OB69_01710</name>
</gene>
<evidence type="ECO:0008006" key="4">
    <source>
        <dbReference type="Google" id="ProtNLM"/>
    </source>
</evidence>
<dbReference type="AlphaFoldDB" id="A0A0L8APW1"/>
<protein>
    <recommendedName>
        <fullName evidence="4">DUF3037 domain-containing protein</fullName>
    </recommendedName>
</protein>
<feature type="coiled-coil region" evidence="1">
    <location>
        <begin position="193"/>
        <end position="220"/>
    </location>
</feature>
<evidence type="ECO:0000313" key="2">
    <source>
        <dbReference type="EMBL" id="KOF04265.1"/>
    </source>
</evidence>
<evidence type="ECO:0000256" key="1">
    <source>
        <dbReference type="SAM" id="Coils"/>
    </source>
</evidence>
<reference evidence="3" key="1">
    <citation type="submission" date="2014-11" db="EMBL/GenBank/DDBJ databases">
        <title>Genome sequencing of Roseivirga sp. D-25.</title>
        <authorList>
            <person name="Selvaratnam C."/>
            <person name="Thevarajoo S."/>
            <person name="Goh K.M."/>
            <person name="Eee R."/>
            <person name="Chan K.-G."/>
            <person name="Chong C.S."/>
        </authorList>
    </citation>
    <scope>NUCLEOTIDE SEQUENCE [LARGE SCALE GENOMIC DNA]</scope>
    <source>
        <strain evidence="3">D-25</strain>
    </source>
</reference>
<keyword evidence="1" id="KW-0175">Coiled coil</keyword>
<proteinExistence type="predicted"/>
<dbReference type="Proteomes" id="UP000036908">
    <property type="component" value="Unassembled WGS sequence"/>
</dbReference>